<evidence type="ECO:0000313" key="1">
    <source>
        <dbReference type="EMBL" id="MEE1932484.1"/>
    </source>
</evidence>
<evidence type="ECO:0000313" key="2">
    <source>
        <dbReference type="Proteomes" id="UP001335100"/>
    </source>
</evidence>
<keyword evidence="2" id="KW-1185">Reference proteome</keyword>
<organism evidence="1 2">
    <name type="scientific">Pseudomonas ulcerans</name>
    <dbReference type="NCBI Taxonomy" id="3115852"/>
    <lineage>
        <taxon>Bacteria</taxon>
        <taxon>Pseudomonadati</taxon>
        <taxon>Pseudomonadota</taxon>
        <taxon>Gammaproteobacteria</taxon>
        <taxon>Pseudomonadales</taxon>
        <taxon>Pseudomonadaceae</taxon>
        <taxon>Pseudomonas</taxon>
    </lineage>
</organism>
<protein>
    <submittedName>
        <fullName evidence="1">Uncharacterized protein</fullName>
    </submittedName>
</protein>
<dbReference type="RefSeq" id="WP_330073408.1">
    <property type="nucleotide sequence ID" value="NZ_JAZDQJ010000003.1"/>
</dbReference>
<gene>
    <name evidence="1" type="ORF">V0R50_04565</name>
</gene>
<name>A0ABU7HLS0_9PSED</name>
<accession>A0ABU7HLS0</accession>
<dbReference type="Proteomes" id="UP001335100">
    <property type="component" value="Unassembled WGS sequence"/>
</dbReference>
<proteinExistence type="predicted"/>
<reference evidence="1 2" key="1">
    <citation type="submission" date="2024-01" db="EMBL/GenBank/DDBJ databases">
        <title>Unpublished Manusciprt.</title>
        <authorList>
            <person name="Duman M."/>
            <person name="Valdes E.G."/>
            <person name="Ajmi N."/>
            <person name="Altun S."/>
            <person name="Saticioglu I.B."/>
        </authorList>
    </citation>
    <scope>NUCLEOTIDE SEQUENCE [LARGE SCALE GENOMIC DNA]</scope>
    <source>
        <strain evidence="1 2">148P</strain>
    </source>
</reference>
<dbReference type="EMBL" id="JAZDQJ010000003">
    <property type="protein sequence ID" value="MEE1932484.1"/>
    <property type="molecule type" value="Genomic_DNA"/>
</dbReference>
<comment type="caution">
    <text evidence="1">The sequence shown here is derived from an EMBL/GenBank/DDBJ whole genome shotgun (WGS) entry which is preliminary data.</text>
</comment>
<sequence length="81" mass="9168">MKKIVPDPPYELCVGPNLSHNDAIQHAEKNLENALRLVKLLPEQAHLEHQHRLEDAILNLKISKAMLTLAQSKTPMMVPIE</sequence>